<gene>
    <name evidence="1" type="ORF">NQ519_04905</name>
</gene>
<accession>A0ABY5V9M1</accession>
<organism evidence="1 2">
    <name type="scientific">Alistipes senegalensis JC50</name>
    <dbReference type="NCBI Taxonomy" id="1033732"/>
    <lineage>
        <taxon>Bacteria</taxon>
        <taxon>Pseudomonadati</taxon>
        <taxon>Bacteroidota</taxon>
        <taxon>Bacteroidia</taxon>
        <taxon>Bacteroidales</taxon>
        <taxon>Rikenellaceae</taxon>
        <taxon>Alistipes</taxon>
    </lineage>
</organism>
<evidence type="ECO:0000313" key="1">
    <source>
        <dbReference type="EMBL" id="UWN66177.1"/>
    </source>
</evidence>
<reference evidence="1" key="1">
    <citation type="journal article" date="2022" name="Cell">
        <title>Design, construction, and in vivo augmentation of a complex gut microbiome.</title>
        <authorList>
            <person name="Cheng A.G."/>
            <person name="Ho P.Y."/>
            <person name="Aranda-Diaz A."/>
            <person name="Jain S."/>
            <person name="Yu F.B."/>
            <person name="Meng X."/>
            <person name="Wang M."/>
            <person name="Iakiviak M."/>
            <person name="Nagashima K."/>
            <person name="Zhao A."/>
            <person name="Murugkar P."/>
            <person name="Patil A."/>
            <person name="Atabakhsh K."/>
            <person name="Weakley A."/>
            <person name="Yan J."/>
            <person name="Brumbaugh A.R."/>
            <person name="Higginbottom S."/>
            <person name="Dimas A."/>
            <person name="Shiver A.L."/>
            <person name="Deutschbauer A."/>
            <person name="Neff N."/>
            <person name="Sonnenburg J.L."/>
            <person name="Huang K.C."/>
            <person name="Fischbach M.A."/>
        </authorList>
    </citation>
    <scope>NUCLEOTIDE SEQUENCE</scope>
    <source>
        <strain evidence="1">JC50</strain>
    </source>
</reference>
<evidence type="ECO:0000313" key="2">
    <source>
        <dbReference type="Proteomes" id="UP001058267"/>
    </source>
</evidence>
<dbReference type="Pfam" id="PF16476">
    <property type="entry name" value="DUF5053"/>
    <property type="match status" value="1"/>
</dbReference>
<proteinExistence type="predicted"/>
<dbReference type="InterPro" id="IPR032483">
    <property type="entry name" value="DUF5053"/>
</dbReference>
<name>A0ABY5V9M1_9BACT</name>
<dbReference type="RefSeq" id="WP_019152278.1">
    <property type="nucleotide sequence ID" value="NZ_CP102252.1"/>
</dbReference>
<dbReference type="Proteomes" id="UP001058267">
    <property type="component" value="Chromosome"/>
</dbReference>
<protein>
    <submittedName>
        <fullName evidence="1">DUF5053 domain-containing protein</fullName>
    </submittedName>
</protein>
<keyword evidence="2" id="KW-1185">Reference proteome</keyword>
<dbReference type="EMBL" id="CP102252">
    <property type="protein sequence ID" value="UWN66177.1"/>
    <property type="molecule type" value="Genomic_DNA"/>
</dbReference>
<sequence>MKDILPIISLLYIAKTYFGKTKEWLYQRVNGNIANGKPAKFTDEKSKL</sequence>